<keyword evidence="1" id="KW-0863">Zinc-finger</keyword>
<dbReference type="EMBL" id="KV722416">
    <property type="protein sequence ID" value="OCH89900.1"/>
    <property type="molecule type" value="Genomic_DNA"/>
</dbReference>
<dbReference type="PROSITE" id="PS50157">
    <property type="entry name" value="ZINC_FINGER_C2H2_2"/>
    <property type="match status" value="1"/>
</dbReference>
<name>A0A8E2AX45_9APHY</name>
<evidence type="ECO:0000313" key="5">
    <source>
        <dbReference type="Proteomes" id="UP000250043"/>
    </source>
</evidence>
<dbReference type="AlphaFoldDB" id="A0A8E2AX45"/>
<organism evidence="4 5">
    <name type="scientific">Obba rivulosa</name>
    <dbReference type="NCBI Taxonomy" id="1052685"/>
    <lineage>
        <taxon>Eukaryota</taxon>
        <taxon>Fungi</taxon>
        <taxon>Dikarya</taxon>
        <taxon>Basidiomycota</taxon>
        <taxon>Agaricomycotina</taxon>
        <taxon>Agaricomycetes</taxon>
        <taxon>Polyporales</taxon>
        <taxon>Gelatoporiaceae</taxon>
        <taxon>Obba</taxon>
    </lineage>
</organism>
<dbReference type="PROSITE" id="PS00028">
    <property type="entry name" value="ZINC_FINGER_C2H2_1"/>
    <property type="match status" value="1"/>
</dbReference>
<proteinExistence type="predicted"/>
<keyword evidence="1" id="KW-0862">Zinc</keyword>
<feature type="domain" description="C2H2-type" evidence="3">
    <location>
        <begin position="18"/>
        <end position="48"/>
    </location>
</feature>
<protein>
    <recommendedName>
        <fullName evidence="3">C2H2-type domain-containing protein</fullName>
    </recommendedName>
</protein>
<keyword evidence="5" id="KW-1185">Reference proteome</keyword>
<dbReference type="Proteomes" id="UP000250043">
    <property type="component" value="Unassembled WGS sequence"/>
</dbReference>
<evidence type="ECO:0000256" key="1">
    <source>
        <dbReference type="PROSITE-ProRule" id="PRU00042"/>
    </source>
</evidence>
<dbReference type="OrthoDB" id="3199698at2759"/>
<evidence type="ECO:0000256" key="2">
    <source>
        <dbReference type="SAM" id="MobiDB-lite"/>
    </source>
</evidence>
<sequence length="972" mass="109392">MPVERTQRKHFAFHPRNIPCTVLGCLRAFKRAGDLKRHLAAAHSGAPGTPNTNTMPHEAPWIHTDLPDDHVDVEIMEEHEDDADEAQPPTLGPRTEYHPELDGCPCDADGNFLAPNAPLPDATPHCNPADAYAPYDSRAEFELADFFFRKEQMSAGRLNQLMELWAATLPPDQDLPFANADDLYNSIDSIPFGDVPWQSFTVSYSGKQPEGLEAPSWMTTEYEVWFRCPREVLHQQLGNPDFAQEMDYAPKRTFDKANKRVYQDFMSGNWAWKQADIISEDTDTHGATFCPVILGSDKTTVSVATGQNEYYPLYLSNGLVSNAVRRAQRNAVSVIAFLSIPKTDREGDDSVEFRKFRRQLFHASLRHILSVLRPSIKKPEIVHFGDGHYRKVIYGLGPYIADYPEQVLLACVVQGWCPRCTANPRNLDGDVTATRRSHEHTNALRATFNVKTLWDDYGIVGDLDPFTTAFPRADIHELLSPDLLHQVIKGTFKDHLVSWVEDYLVLTHGKTEAAAIMADIDRRIALVPSFPGLRRFPQGRGFKQWTGDDSKALMKVWLPAIVGHVPSQMVRAISAFMEFCYLVRRSVLDEDTLAAADKALKRFHNERVIFKTSGVRPDGFSLPRQHALSHYRHLIQEFGAPNGLCSSITESKHIKAVKEPWRRSNRYNALGQMLLTNQRLDKLGSAHVNFTSQGLLNGPCTRTALLLDEVPAEPPPSDYVRARADEDDKDDEDVAEIDGPEFLGEVVLAKCRARGYPSRLEELANYIGVQDLPSLIQYFLFDQLNQDPTISSASVALENCPPPPARVSVYPSAVATFYAPSDLSGVGGMRRECIWAVHAWKGGAPRRDCAFVEDTNAPGFRGLRVVRVLHFLSFKHGDINYPCALVTWFTPLDNKPCPDTGMWIVTPDLDENGEREMSILHIDCFLRGAHLIAVMAEGEYIPRRLRHSDTLDIFDVFYVNKYADHHAHEIAW</sequence>
<dbReference type="InterPro" id="IPR041078">
    <property type="entry name" value="Plavaka"/>
</dbReference>
<gene>
    <name evidence="4" type="ORF">OBBRIDRAFT_731772</name>
</gene>
<reference evidence="4 5" key="1">
    <citation type="submission" date="2016-07" db="EMBL/GenBank/DDBJ databases">
        <title>Draft genome of the white-rot fungus Obba rivulosa 3A-2.</title>
        <authorList>
            <consortium name="DOE Joint Genome Institute"/>
            <person name="Miettinen O."/>
            <person name="Riley R."/>
            <person name="Acob R."/>
            <person name="Barry K."/>
            <person name="Cullen D."/>
            <person name="De Vries R."/>
            <person name="Hainaut M."/>
            <person name="Hatakka A."/>
            <person name="Henrissat B."/>
            <person name="Hilden K."/>
            <person name="Kuo R."/>
            <person name="Labutti K."/>
            <person name="Lipzen A."/>
            <person name="Makela M.R."/>
            <person name="Sandor L."/>
            <person name="Spatafora J.W."/>
            <person name="Grigoriev I.V."/>
            <person name="Hibbett D.S."/>
        </authorList>
    </citation>
    <scope>NUCLEOTIDE SEQUENCE [LARGE SCALE GENOMIC DNA]</scope>
    <source>
        <strain evidence="4 5">3A-2</strain>
    </source>
</reference>
<keyword evidence="1" id="KW-0479">Metal-binding</keyword>
<feature type="region of interest" description="Disordered" evidence="2">
    <location>
        <begin position="710"/>
        <end position="734"/>
    </location>
</feature>
<dbReference type="GO" id="GO:0008270">
    <property type="term" value="F:zinc ion binding"/>
    <property type="evidence" value="ECO:0007669"/>
    <property type="project" value="UniProtKB-KW"/>
</dbReference>
<accession>A0A8E2AX45</accession>
<evidence type="ECO:0000313" key="4">
    <source>
        <dbReference type="EMBL" id="OCH89900.1"/>
    </source>
</evidence>
<evidence type="ECO:0000259" key="3">
    <source>
        <dbReference type="PROSITE" id="PS50157"/>
    </source>
</evidence>
<dbReference type="Pfam" id="PF18759">
    <property type="entry name" value="Plavaka"/>
    <property type="match status" value="1"/>
</dbReference>
<dbReference type="InterPro" id="IPR013087">
    <property type="entry name" value="Znf_C2H2_type"/>
</dbReference>